<evidence type="ECO:0000259" key="4">
    <source>
        <dbReference type="Pfam" id="PF00294"/>
    </source>
</evidence>
<proteinExistence type="inferred from homology"/>
<dbReference type="SUPFAM" id="SSF53613">
    <property type="entry name" value="Ribokinase-like"/>
    <property type="match status" value="1"/>
</dbReference>
<dbReference type="GO" id="GO:0019698">
    <property type="term" value="P:D-galacturonate catabolic process"/>
    <property type="evidence" value="ECO:0007669"/>
    <property type="project" value="TreeGrafter"/>
</dbReference>
<dbReference type="STRING" id="1127673.GLIP_1835"/>
<evidence type="ECO:0000256" key="2">
    <source>
        <dbReference type="ARBA" id="ARBA00022679"/>
    </source>
</evidence>
<protein>
    <submittedName>
        <fullName evidence="5">2-dehydro-3-deoxygluconokinase</fullName>
        <ecNumber evidence="5">2.7.1.45</ecNumber>
    </submittedName>
</protein>
<gene>
    <name evidence="5" type="primary">kdgK</name>
    <name evidence="5" type="ORF">GLIP_1835</name>
</gene>
<dbReference type="AlphaFoldDB" id="K6X1D4"/>
<dbReference type="Gene3D" id="3.40.1190.20">
    <property type="match status" value="1"/>
</dbReference>
<dbReference type="CDD" id="cd01166">
    <property type="entry name" value="KdgK"/>
    <property type="match status" value="1"/>
</dbReference>
<keyword evidence="3 5" id="KW-0418">Kinase</keyword>
<dbReference type="InterPro" id="IPR011611">
    <property type="entry name" value="PfkB_dom"/>
</dbReference>
<dbReference type="EMBL" id="BAEN01000037">
    <property type="protein sequence ID" value="GAC14464.1"/>
    <property type="molecule type" value="Genomic_DNA"/>
</dbReference>
<dbReference type="EC" id="2.7.1.45" evidence="5"/>
<dbReference type="GO" id="GO:0005829">
    <property type="term" value="C:cytosol"/>
    <property type="evidence" value="ECO:0007669"/>
    <property type="project" value="TreeGrafter"/>
</dbReference>
<evidence type="ECO:0000313" key="6">
    <source>
        <dbReference type="Proteomes" id="UP000006334"/>
    </source>
</evidence>
<dbReference type="InterPro" id="IPR050306">
    <property type="entry name" value="PfkB_Carbo_kinase"/>
</dbReference>
<dbReference type="eggNOG" id="COG0524">
    <property type="taxonomic scope" value="Bacteria"/>
</dbReference>
<dbReference type="Pfam" id="PF00294">
    <property type="entry name" value="PfkB"/>
    <property type="match status" value="1"/>
</dbReference>
<dbReference type="GO" id="GO:0042840">
    <property type="term" value="P:D-glucuronate catabolic process"/>
    <property type="evidence" value="ECO:0007669"/>
    <property type="project" value="TreeGrafter"/>
</dbReference>
<dbReference type="GO" id="GO:0008673">
    <property type="term" value="F:2-dehydro-3-deoxygluconokinase activity"/>
    <property type="evidence" value="ECO:0007669"/>
    <property type="project" value="UniProtKB-EC"/>
</dbReference>
<dbReference type="InterPro" id="IPR002173">
    <property type="entry name" value="Carboh/pur_kinase_PfkB_CS"/>
</dbReference>
<evidence type="ECO:0000313" key="5">
    <source>
        <dbReference type="EMBL" id="GAC14464.1"/>
    </source>
</evidence>
<dbReference type="GO" id="GO:0006974">
    <property type="term" value="P:DNA damage response"/>
    <property type="evidence" value="ECO:0007669"/>
    <property type="project" value="TreeGrafter"/>
</dbReference>
<dbReference type="Proteomes" id="UP000006334">
    <property type="component" value="Unassembled WGS sequence"/>
</dbReference>
<name>K6X1D4_9ALTE</name>
<comment type="similarity">
    <text evidence="1">Belongs to the carbohydrate kinase PfkB family.</text>
</comment>
<dbReference type="InterPro" id="IPR029056">
    <property type="entry name" value="Ribokinase-like"/>
</dbReference>
<feature type="domain" description="Carbohydrate kinase PfkB" evidence="4">
    <location>
        <begin position="10"/>
        <end position="283"/>
    </location>
</feature>
<evidence type="ECO:0000256" key="1">
    <source>
        <dbReference type="ARBA" id="ARBA00010688"/>
    </source>
</evidence>
<dbReference type="PANTHER" id="PTHR43085">
    <property type="entry name" value="HEXOKINASE FAMILY MEMBER"/>
    <property type="match status" value="1"/>
</dbReference>
<organism evidence="5 6">
    <name type="scientific">Aliiglaciecola lipolytica E3</name>
    <dbReference type="NCBI Taxonomy" id="1127673"/>
    <lineage>
        <taxon>Bacteria</taxon>
        <taxon>Pseudomonadati</taxon>
        <taxon>Pseudomonadota</taxon>
        <taxon>Gammaproteobacteria</taxon>
        <taxon>Alteromonadales</taxon>
        <taxon>Alteromonadaceae</taxon>
        <taxon>Aliiglaciecola</taxon>
    </lineage>
</organism>
<keyword evidence="2 5" id="KW-0808">Transferase</keyword>
<sequence length="297" mass="33350">MVELATQSAITLERSFAGDTYNTAVYLKRCSPMLSVSYFTAIGDDFLSNELLFKMGDEQINTDYVFRCNQHNLGLYLVKRDQYGERTFAYWRDNSAATQTFNAYKGQSIHANYFYFSGISLGILDDEQRQKLFKLLEQLKCSGTSIVFDPNYRQKLWQDRAQAQFWTDKSYAISDIVFPGSEDHLALYDHVDTEQILSHLSTFDIREIVIKNGANGVNIFYANERFIVPTVRVNNIVDTTAAGDAFNAGYLACRINGGSIIVATNYAAKVAAVVIGCPGAIIDSSQFKQLVHAYNGN</sequence>
<comment type="caution">
    <text evidence="5">The sequence shown here is derived from an EMBL/GenBank/DDBJ whole genome shotgun (WGS) entry which is preliminary data.</text>
</comment>
<keyword evidence="6" id="KW-1185">Reference proteome</keyword>
<evidence type="ECO:0000256" key="3">
    <source>
        <dbReference type="ARBA" id="ARBA00022777"/>
    </source>
</evidence>
<reference evidence="5 6" key="1">
    <citation type="journal article" date="2017" name="Antonie Van Leeuwenhoek">
        <title>Rhizobium rhizosphaerae sp. nov., a novel species isolated from rice rhizosphere.</title>
        <authorList>
            <person name="Zhao J.J."/>
            <person name="Zhang J."/>
            <person name="Zhang R.J."/>
            <person name="Zhang C.W."/>
            <person name="Yin H.Q."/>
            <person name="Zhang X.X."/>
        </authorList>
    </citation>
    <scope>NUCLEOTIDE SEQUENCE [LARGE SCALE GENOMIC DNA]</scope>
    <source>
        <strain evidence="5 6">E3</strain>
    </source>
</reference>
<dbReference type="PANTHER" id="PTHR43085:SF15">
    <property type="entry name" value="2-DEHYDRO-3-DEOXYGLUCONOKINASE"/>
    <property type="match status" value="1"/>
</dbReference>
<dbReference type="PROSITE" id="PS00584">
    <property type="entry name" value="PFKB_KINASES_2"/>
    <property type="match status" value="1"/>
</dbReference>
<accession>K6X1D4</accession>